<reference evidence="1 2" key="1">
    <citation type="journal article" date="2021" name="Elife">
        <title>Chloroplast acquisition without the gene transfer in kleptoplastic sea slugs, Plakobranchus ocellatus.</title>
        <authorList>
            <person name="Maeda T."/>
            <person name="Takahashi S."/>
            <person name="Yoshida T."/>
            <person name="Shimamura S."/>
            <person name="Takaki Y."/>
            <person name="Nagai Y."/>
            <person name="Toyoda A."/>
            <person name="Suzuki Y."/>
            <person name="Arimoto A."/>
            <person name="Ishii H."/>
            <person name="Satoh N."/>
            <person name="Nishiyama T."/>
            <person name="Hasebe M."/>
            <person name="Maruyama T."/>
            <person name="Minagawa J."/>
            <person name="Obokata J."/>
            <person name="Shigenobu S."/>
        </authorList>
    </citation>
    <scope>NUCLEOTIDE SEQUENCE [LARGE SCALE GENOMIC DNA]</scope>
</reference>
<protein>
    <submittedName>
        <fullName evidence="1">Uncharacterized protein</fullName>
    </submittedName>
</protein>
<evidence type="ECO:0000313" key="2">
    <source>
        <dbReference type="Proteomes" id="UP000762676"/>
    </source>
</evidence>
<dbReference type="EMBL" id="BMAT01000811">
    <property type="protein sequence ID" value="GFR73725.1"/>
    <property type="molecule type" value="Genomic_DNA"/>
</dbReference>
<dbReference type="AlphaFoldDB" id="A0AAV4FLK1"/>
<comment type="caution">
    <text evidence="1">The sequence shown here is derived from an EMBL/GenBank/DDBJ whole genome shotgun (WGS) entry which is preliminary data.</text>
</comment>
<organism evidence="1 2">
    <name type="scientific">Elysia marginata</name>
    <dbReference type="NCBI Taxonomy" id="1093978"/>
    <lineage>
        <taxon>Eukaryota</taxon>
        <taxon>Metazoa</taxon>
        <taxon>Spiralia</taxon>
        <taxon>Lophotrochozoa</taxon>
        <taxon>Mollusca</taxon>
        <taxon>Gastropoda</taxon>
        <taxon>Heterobranchia</taxon>
        <taxon>Euthyneura</taxon>
        <taxon>Panpulmonata</taxon>
        <taxon>Sacoglossa</taxon>
        <taxon>Placobranchoidea</taxon>
        <taxon>Plakobranchidae</taxon>
        <taxon>Elysia</taxon>
    </lineage>
</organism>
<accession>A0AAV4FLK1</accession>
<keyword evidence="2" id="KW-1185">Reference proteome</keyword>
<dbReference type="Proteomes" id="UP000762676">
    <property type="component" value="Unassembled WGS sequence"/>
</dbReference>
<gene>
    <name evidence="1" type="ORF">ElyMa_000412200</name>
</gene>
<sequence length="135" mass="15308">MLSAVICENQHSDVRWPVSLPTFWEDAEHIVECLVHALTTAVTHRVERRSSRLVNTQKPTECTNHLRFKICTLISVQAFRNAKVSDESQEGFGSGLCGHVPCWDSHSKSRKMVCDHQNILGTILRSIHLEKICTD</sequence>
<name>A0AAV4FLK1_9GAST</name>
<evidence type="ECO:0000313" key="1">
    <source>
        <dbReference type="EMBL" id="GFR73725.1"/>
    </source>
</evidence>
<proteinExistence type="predicted"/>